<dbReference type="AlphaFoldDB" id="A0A5N5TIT6"/>
<dbReference type="InterPro" id="IPR003841">
    <property type="entry name" value="Na/Pi_transpt"/>
</dbReference>
<feature type="transmembrane region" description="Helical" evidence="7">
    <location>
        <begin position="210"/>
        <end position="237"/>
    </location>
</feature>
<feature type="chain" id="PRO_5024358435" description="Sodium-dependent phosphate transport protein 2B" evidence="8">
    <location>
        <begin position="33"/>
        <end position="239"/>
    </location>
</feature>
<evidence type="ECO:0000313" key="10">
    <source>
        <dbReference type="Proteomes" id="UP000326759"/>
    </source>
</evidence>
<comment type="caution">
    <text evidence="9">The sequence shown here is derived from an EMBL/GenBank/DDBJ whole genome shotgun (WGS) entry which is preliminary data.</text>
</comment>
<organism evidence="9 10">
    <name type="scientific">Armadillidium nasatum</name>
    <dbReference type="NCBI Taxonomy" id="96803"/>
    <lineage>
        <taxon>Eukaryota</taxon>
        <taxon>Metazoa</taxon>
        <taxon>Ecdysozoa</taxon>
        <taxon>Arthropoda</taxon>
        <taxon>Crustacea</taxon>
        <taxon>Multicrustacea</taxon>
        <taxon>Malacostraca</taxon>
        <taxon>Eumalacostraca</taxon>
        <taxon>Peracarida</taxon>
        <taxon>Isopoda</taxon>
        <taxon>Oniscidea</taxon>
        <taxon>Crinocheta</taxon>
        <taxon>Armadillidiidae</taxon>
        <taxon>Armadillidium</taxon>
    </lineage>
</organism>
<dbReference type="GO" id="GO:0044341">
    <property type="term" value="P:sodium-dependent phosphate transport"/>
    <property type="evidence" value="ECO:0007669"/>
    <property type="project" value="InterPro"/>
</dbReference>
<dbReference type="PANTHER" id="PTHR10010">
    <property type="entry name" value="SOLUTE CARRIER FAMILY 34 SODIUM PHOSPHATE , MEMBER 2-RELATED"/>
    <property type="match status" value="1"/>
</dbReference>
<evidence type="ECO:0000256" key="7">
    <source>
        <dbReference type="SAM" id="Phobius"/>
    </source>
</evidence>
<feature type="transmembrane region" description="Helical" evidence="7">
    <location>
        <begin position="162"/>
        <end position="189"/>
    </location>
</feature>
<dbReference type="OrthoDB" id="76259at2759"/>
<comment type="subcellular location">
    <subcellularLocation>
        <location evidence="1">Apical cell membrane</location>
        <topology evidence="1">Multi-pass membrane protein</topology>
    </subcellularLocation>
</comment>
<evidence type="ECO:0000313" key="9">
    <source>
        <dbReference type="EMBL" id="KAB7506259.1"/>
    </source>
</evidence>
<keyword evidence="8" id="KW-0732">Signal</keyword>
<evidence type="ECO:0008006" key="11">
    <source>
        <dbReference type="Google" id="ProtNLM"/>
    </source>
</evidence>
<dbReference type="GO" id="GO:0005436">
    <property type="term" value="F:sodium:phosphate symporter activity"/>
    <property type="evidence" value="ECO:0007669"/>
    <property type="project" value="InterPro"/>
</dbReference>
<dbReference type="GO" id="GO:0016324">
    <property type="term" value="C:apical plasma membrane"/>
    <property type="evidence" value="ECO:0007669"/>
    <property type="project" value="UniProtKB-SubCell"/>
</dbReference>
<comment type="similarity">
    <text evidence="2">Belongs to the SLC34A transporter family.</text>
</comment>
<evidence type="ECO:0000256" key="5">
    <source>
        <dbReference type="ARBA" id="ARBA00022989"/>
    </source>
</evidence>
<evidence type="ECO:0000256" key="2">
    <source>
        <dbReference type="ARBA" id="ARBA00005808"/>
    </source>
</evidence>
<dbReference type="Proteomes" id="UP000326759">
    <property type="component" value="Unassembled WGS sequence"/>
</dbReference>
<evidence type="ECO:0000256" key="4">
    <source>
        <dbReference type="ARBA" id="ARBA00022692"/>
    </source>
</evidence>
<keyword evidence="5 7" id="KW-1133">Transmembrane helix</keyword>
<evidence type="ECO:0000256" key="1">
    <source>
        <dbReference type="ARBA" id="ARBA00004424"/>
    </source>
</evidence>
<evidence type="ECO:0000256" key="6">
    <source>
        <dbReference type="ARBA" id="ARBA00023136"/>
    </source>
</evidence>
<feature type="signal peptide" evidence="8">
    <location>
        <begin position="1"/>
        <end position="32"/>
    </location>
</feature>
<protein>
    <recommendedName>
        <fullName evidence="11">Sodium-dependent phosphate transport protein 2B</fullName>
    </recommendedName>
</protein>
<reference evidence="9 10" key="1">
    <citation type="journal article" date="2019" name="PLoS Biol.">
        <title>Sex chromosomes control vertical transmission of feminizing Wolbachia symbionts in an isopod.</title>
        <authorList>
            <person name="Becking T."/>
            <person name="Chebbi M.A."/>
            <person name="Giraud I."/>
            <person name="Moumen B."/>
            <person name="Laverre T."/>
            <person name="Caubet Y."/>
            <person name="Peccoud J."/>
            <person name="Gilbert C."/>
            <person name="Cordaux R."/>
        </authorList>
    </citation>
    <scope>NUCLEOTIDE SEQUENCE [LARGE SCALE GENOMIC DNA]</scope>
    <source>
        <strain evidence="9">ANa2</strain>
        <tissue evidence="9">Whole body excluding digestive tract and cuticle</tissue>
    </source>
</reference>
<sequence length="239" mass="26568">MFRNAFAGATVHDMFNWLCVFTLLTIEILTKSIPGSRDMVYYNKLCMLYSTCYIRYGMLEFTTEMVVNATFTQTSDVHSDEPSGLKRIISPLTSKIINLNKKIIACWAKNESSEVTTLVKRFCDPIERKDPRDFFSCPTENPKGIVPCCSLFSTSPLSDVEIGVILLITSLALLIICLIVLVKVLNSVLQGVTRFVKKYINSDIPCAPSLTGYVALLIGAVLTVIMQSSSVSLLFLLSH</sequence>
<keyword evidence="6 7" id="KW-0472">Membrane</keyword>
<accession>A0A5N5TIT6</accession>
<proteinExistence type="inferred from homology"/>
<dbReference type="PANTHER" id="PTHR10010:SF46">
    <property type="entry name" value="SODIUM-DEPENDENT PHOSPHATE TRANSPORT PROTEIN 2B"/>
    <property type="match status" value="1"/>
</dbReference>
<name>A0A5N5TIT6_9CRUS</name>
<gene>
    <name evidence="9" type="ORF">Anas_00993</name>
</gene>
<keyword evidence="10" id="KW-1185">Reference proteome</keyword>
<evidence type="ECO:0000256" key="3">
    <source>
        <dbReference type="ARBA" id="ARBA00022475"/>
    </source>
</evidence>
<keyword evidence="3" id="KW-1003">Cell membrane</keyword>
<dbReference type="EMBL" id="SEYY01000916">
    <property type="protein sequence ID" value="KAB7506259.1"/>
    <property type="molecule type" value="Genomic_DNA"/>
</dbReference>
<feature type="non-terminal residue" evidence="9">
    <location>
        <position position="239"/>
    </location>
</feature>
<keyword evidence="4 7" id="KW-0812">Transmembrane</keyword>
<evidence type="ECO:0000256" key="8">
    <source>
        <dbReference type="SAM" id="SignalP"/>
    </source>
</evidence>